<dbReference type="RefSeq" id="WP_248835149.1">
    <property type="nucleotide sequence ID" value="NZ_JAJEQE010000015.1"/>
</dbReference>
<dbReference type="InterPro" id="IPR021338">
    <property type="entry name" value="DUF2953"/>
</dbReference>
<evidence type="ECO:0000256" key="2">
    <source>
        <dbReference type="SAM" id="Phobius"/>
    </source>
</evidence>
<feature type="compositionally biased region" description="Basic and acidic residues" evidence="1">
    <location>
        <begin position="105"/>
        <end position="134"/>
    </location>
</feature>
<gene>
    <name evidence="3" type="ORF">LKD42_06275</name>
</gene>
<dbReference type="Proteomes" id="UP001299235">
    <property type="component" value="Unassembled WGS sequence"/>
</dbReference>
<comment type="caution">
    <text evidence="3">The sequence shown here is derived from an EMBL/GenBank/DDBJ whole genome shotgun (WGS) entry which is preliminary data.</text>
</comment>
<evidence type="ECO:0000313" key="3">
    <source>
        <dbReference type="EMBL" id="MCC2148858.1"/>
    </source>
</evidence>
<name>A0ABS8EV81_9FIRM</name>
<keyword evidence="2" id="KW-0472">Membrane</keyword>
<dbReference type="EMBL" id="JAJEQE010000015">
    <property type="protein sequence ID" value="MCC2148858.1"/>
    <property type="molecule type" value="Genomic_DNA"/>
</dbReference>
<protein>
    <submittedName>
        <fullName evidence="3">DUF2953 domain-containing protein</fullName>
    </submittedName>
</protein>
<reference evidence="3 4" key="1">
    <citation type="submission" date="2021-10" db="EMBL/GenBank/DDBJ databases">
        <title>Anaerobic single-cell dispensing facilitates the cultivation of human gut bacteria.</title>
        <authorList>
            <person name="Afrizal A."/>
        </authorList>
    </citation>
    <scope>NUCLEOTIDE SEQUENCE [LARGE SCALE GENOMIC DNA]</scope>
    <source>
        <strain evidence="3 4">CLA-AA-H246</strain>
    </source>
</reference>
<accession>A0ABS8EV81</accession>
<sequence>MIHIILAILKIVGILLAVLLGLVLLILLTVLFLPLRYRICAEKHGELKKSTANVSVSWLFGILKVKAGYRNGQISFVPQIFGKKIDFAKKNTGQTEDFSEEAENNETKNCETEKTEDVSEEKKPMPVLEEKTKPNPEPSPKTETQENKASKSETQDGEMSELQAEDAAEPEKRHRFFNIIEKVRMQIEKIRNRILTAKEQAKKTIRSITKSKETLKRYLDFLRSDLSREVYQILKNHLFYLLRHIRPHKIKGYVHYGFGDPALTGEFTGILYLILPAKCEELDLKPDFEDQVCEGEVLALGHIRICHLALTGAKIFFDKKLKIYWKRFRRLRRA</sequence>
<feature type="compositionally biased region" description="Acidic residues" evidence="1">
    <location>
        <begin position="155"/>
        <end position="168"/>
    </location>
</feature>
<keyword evidence="2" id="KW-0812">Transmembrane</keyword>
<feature type="transmembrane region" description="Helical" evidence="2">
    <location>
        <begin position="12"/>
        <end position="33"/>
    </location>
</feature>
<evidence type="ECO:0000256" key="1">
    <source>
        <dbReference type="SAM" id="MobiDB-lite"/>
    </source>
</evidence>
<feature type="compositionally biased region" description="Basic and acidic residues" evidence="1">
    <location>
        <begin position="143"/>
        <end position="154"/>
    </location>
</feature>
<feature type="region of interest" description="Disordered" evidence="1">
    <location>
        <begin position="93"/>
        <end position="170"/>
    </location>
</feature>
<keyword evidence="2" id="KW-1133">Transmembrane helix</keyword>
<organism evidence="3 4">
    <name type="scientific">Hominisplanchenecus faecis</name>
    <dbReference type="NCBI Taxonomy" id="2885351"/>
    <lineage>
        <taxon>Bacteria</taxon>
        <taxon>Bacillati</taxon>
        <taxon>Bacillota</taxon>
        <taxon>Clostridia</taxon>
        <taxon>Lachnospirales</taxon>
        <taxon>Lachnospiraceae</taxon>
        <taxon>Hominisplanchenecus</taxon>
    </lineage>
</organism>
<evidence type="ECO:0000313" key="4">
    <source>
        <dbReference type="Proteomes" id="UP001299235"/>
    </source>
</evidence>
<proteinExistence type="predicted"/>
<keyword evidence="4" id="KW-1185">Reference proteome</keyword>
<dbReference type="Pfam" id="PF11167">
    <property type="entry name" value="DUF2953"/>
    <property type="match status" value="1"/>
</dbReference>